<dbReference type="EMBL" id="LR796566">
    <property type="protein sequence ID" value="CAB4152104.1"/>
    <property type="molecule type" value="Genomic_DNA"/>
</dbReference>
<evidence type="ECO:0000313" key="1">
    <source>
        <dbReference type="EMBL" id="CAB4152104.1"/>
    </source>
</evidence>
<organism evidence="1">
    <name type="scientific">uncultured Caudovirales phage</name>
    <dbReference type="NCBI Taxonomy" id="2100421"/>
    <lineage>
        <taxon>Viruses</taxon>
        <taxon>Duplodnaviria</taxon>
        <taxon>Heunggongvirae</taxon>
        <taxon>Uroviricota</taxon>
        <taxon>Caudoviricetes</taxon>
        <taxon>Peduoviridae</taxon>
        <taxon>Maltschvirus</taxon>
        <taxon>Maltschvirus maltsch</taxon>
    </lineage>
</organism>
<name>A0A6J5MYZ6_9CAUD</name>
<gene>
    <name evidence="1" type="ORF">UFOVP587_51</name>
</gene>
<accession>A0A6J5MYZ6</accession>
<proteinExistence type="predicted"/>
<feature type="non-terminal residue" evidence="1">
    <location>
        <position position="1"/>
    </location>
</feature>
<protein>
    <submittedName>
        <fullName evidence="1">Uncharacterized protein</fullName>
    </submittedName>
</protein>
<reference evidence="1" key="1">
    <citation type="submission" date="2020-04" db="EMBL/GenBank/DDBJ databases">
        <authorList>
            <person name="Chiriac C."/>
            <person name="Salcher M."/>
            <person name="Ghai R."/>
            <person name="Kavagutti S V."/>
        </authorList>
    </citation>
    <scope>NUCLEOTIDE SEQUENCE</scope>
</reference>
<sequence>LIAALLKNPAAVKKLQESASASTQSLAEYDPTSLYDPKESMNDVEFKYSAMEPQYQNLIKDFFGVVRATGGNNFRVAEFTNKLNADPEKSAAQYGLDSGNFTTLLNQLGKDAKSFTTSEAKRQKANMDAFYAKRKELGIVGTTTSPTDLSSGLLAKQTGISGLGDVATTIEGVAKQKGQKFSESLAKSGRSQSSIDRLRKQFEAQFVNVGKKKKVNPLQFSAADLLKKTLLGE</sequence>